<proteinExistence type="predicted"/>
<keyword evidence="6" id="KW-0406">Ion transport</keyword>
<feature type="transmembrane region" description="Helical" evidence="12">
    <location>
        <begin position="428"/>
        <end position="449"/>
    </location>
</feature>
<dbReference type="InterPro" id="IPR052192">
    <property type="entry name" value="Insect_Ionotropic_Sensory_Rcpt"/>
</dbReference>
<dbReference type="Proteomes" id="UP000747542">
    <property type="component" value="Unassembled WGS sequence"/>
</dbReference>
<feature type="transmembrane region" description="Helical" evidence="12">
    <location>
        <begin position="593"/>
        <end position="616"/>
    </location>
</feature>
<evidence type="ECO:0000313" key="15">
    <source>
        <dbReference type="EMBL" id="KAG7161372.1"/>
    </source>
</evidence>
<name>A0A8J5JN28_HOMAM</name>
<evidence type="ECO:0000256" key="5">
    <source>
        <dbReference type="ARBA" id="ARBA00022989"/>
    </source>
</evidence>
<protein>
    <submittedName>
        <fullName evidence="15">Ionotropic receptor 21a-like 12</fullName>
    </submittedName>
</protein>
<gene>
    <name evidence="15" type="primary">Ir21a-L12</name>
    <name evidence="15" type="ORF">Hamer_G014008</name>
</gene>
<evidence type="ECO:0000313" key="16">
    <source>
        <dbReference type="Proteomes" id="UP000747542"/>
    </source>
</evidence>
<comment type="subcellular location">
    <subcellularLocation>
        <location evidence="1">Cell membrane</location>
        <topology evidence="1">Multi-pass membrane protein</topology>
    </subcellularLocation>
</comment>
<organism evidence="15 16">
    <name type="scientific">Homarus americanus</name>
    <name type="common">American lobster</name>
    <dbReference type="NCBI Taxonomy" id="6706"/>
    <lineage>
        <taxon>Eukaryota</taxon>
        <taxon>Metazoa</taxon>
        <taxon>Ecdysozoa</taxon>
        <taxon>Arthropoda</taxon>
        <taxon>Crustacea</taxon>
        <taxon>Multicrustacea</taxon>
        <taxon>Malacostraca</taxon>
        <taxon>Eumalacostraca</taxon>
        <taxon>Eucarida</taxon>
        <taxon>Decapoda</taxon>
        <taxon>Pleocyemata</taxon>
        <taxon>Astacidea</taxon>
        <taxon>Nephropoidea</taxon>
        <taxon>Nephropidae</taxon>
        <taxon>Homarus</taxon>
    </lineage>
</organism>
<keyword evidence="7 12" id="KW-0472">Membrane</keyword>
<evidence type="ECO:0000256" key="13">
    <source>
        <dbReference type="SAM" id="SignalP"/>
    </source>
</evidence>
<evidence type="ECO:0000256" key="10">
    <source>
        <dbReference type="ARBA" id="ARBA00023286"/>
    </source>
</evidence>
<evidence type="ECO:0000256" key="8">
    <source>
        <dbReference type="ARBA" id="ARBA00023170"/>
    </source>
</evidence>
<dbReference type="Gene3D" id="3.40.190.10">
    <property type="entry name" value="Periplasmic binding protein-like II"/>
    <property type="match status" value="1"/>
</dbReference>
<keyword evidence="3" id="KW-1003">Cell membrane</keyword>
<dbReference type="GO" id="GO:0015276">
    <property type="term" value="F:ligand-gated monoatomic ion channel activity"/>
    <property type="evidence" value="ECO:0007669"/>
    <property type="project" value="InterPro"/>
</dbReference>
<dbReference type="GO" id="GO:0005886">
    <property type="term" value="C:plasma membrane"/>
    <property type="evidence" value="ECO:0007669"/>
    <property type="project" value="UniProtKB-SubCell"/>
</dbReference>
<evidence type="ECO:0000256" key="2">
    <source>
        <dbReference type="ARBA" id="ARBA00022448"/>
    </source>
</evidence>
<keyword evidence="4 12" id="KW-0812">Transmembrane</keyword>
<keyword evidence="11" id="KW-0407">Ion channel</keyword>
<evidence type="ECO:0000259" key="14">
    <source>
        <dbReference type="Pfam" id="PF10613"/>
    </source>
</evidence>
<dbReference type="GO" id="GO:0050906">
    <property type="term" value="P:detection of stimulus involved in sensory perception"/>
    <property type="evidence" value="ECO:0007669"/>
    <property type="project" value="UniProtKB-ARBA"/>
</dbReference>
<evidence type="ECO:0000256" key="12">
    <source>
        <dbReference type="SAM" id="Phobius"/>
    </source>
</evidence>
<dbReference type="InterPro" id="IPR019594">
    <property type="entry name" value="Glu/Gly-bd"/>
</dbReference>
<keyword evidence="2" id="KW-0813">Transport</keyword>
<keyword evidence="16" id="KW-1185">Reference proteome</keyword>
<dbReference type="AlphaFoldDB" id="A0A8J5JN28"/>
<feature type="signal peptide" evidence="13">
    <location>
        <begin position="1"/>
        <end position="23"/>
    </location>
</feature>
<keyword evidence="13" id="KW-0732">Signal</keyword>
<reference evidence="15" key="1">
    <citation type="journal article" date="2021" name="Sci. Adv.">
        <title>The American lobster genome reveals insights on longevity, neural, and immune adaptations.</title>
        <authorList>
            <person name="Polinski J.M."/>
            <person name="Zimin A.V."/>
            <person name="Clark K.F."/>
            <person name="Kohn A.B."/>
            <person name="Sadowski N."/>
            <person name="Timp W."/>
            <person name="Ptitsyn A."/>
            <person name="Khanna P."/>
            <person name="Romanova D.Y."/>
            <person name="Williams P."/>
            <person name="Greenwood S.J."/>
            <person name="Moroz L.L."/>
            <person name="Walt D.R."/>
            <person name="Bodnar A.G."/>
        </authorList>
    </citation>
    <scope>NUCLEOTIDE SEQUENCE</scope>
    <source>
        <strain evidence="15">GMGI-L3</strain>
    </source>
</reference>
<keyword evidence="9" id="KW-0325">Glycoprotein</keyword>
<comment type="caution">
    <text evidence="15">The sequence shown here is derived from an EMBL/GenBank/DDBJ whole genome shotgun (WGS) entry which is preliminary data.</text>
</comment>
<evidence type="ECO:0000256" key="11">
    <source>
        <dbReference type="ARBA" id="ARBA00023303"/>
    </source>
</evidence>
<evidence type="ECO:0000256" key="4">
    <source>
        <dbReference type="ARBA" id="ARBA00022692"/>
    </source>
</evidence>
<evidence type="ECO:0000256" key="7">
    <source>
        <dbReference type="ARBA" id="ARBA00023136"/>
    </source>
</evidence>
<dbReference type="SUPFAM" id="SSF53850">
    <property type="entry name" value="Periplasmic binding protein-like II"/>
    <property type="match status" value="1"/>
</dbReference>
<evidence type="ECO:0000256" key="6">
    <source>
        <dbReference type="ARBA" id="ARBA00023065"/>
    </source>
</evidence>
<dbReference type="Pfam" id="PF10613">
    <property type="entry name" value="Lig_chan-Glu_bd"/>
    <property type="match status" value="1"/>
</dbReference>
<keyword evidence="10" id="KW-1071">Ligand-gated ion channel</keyword>
<evidence type="ECO:0000256" key="3">
    <source>
        <dbReference type="ARBA" id="ARBA00022475"/>
    </source>
</evidence>
<keyword evidence="8 15" id="KW-0675">Receptor</keyword>
<accession>A0A8J5JN28</accession>
<sequence length="626" mass="70836">MRPHCPLLLLVLALITTTGVSLSDNNTGVFLSDVSYQHSRKICKLDSVIAGDRRRRAAAGHEDNYTTSLAVKEEGNSLIRNKTQRKMVSLWPVRDDEDLSNDGGSLGRLLVRVVEEEMRGCDLLLAYDDLDSHLPLLVHLLLLLPHTRQVLRVKTVEDLLGVVWVSPRCSSYLFLLQRPDHLMTFLNTHLDTWDYRGRYVLVGLSQDQLVNVSRSRKGKKTEHLLGVIKSGARGEWGVYMNQLYWGPGVQRVATWRGNSFTSQVELFPDKVSDLRGAVLKVCTFVWEPNVFYYRAKNGSLLYRYGIDIQITRLLARSLNFSIEFVEPPPGEMWGEAQTNGYFSGLIGKVKRDEVDIGVADLYLVISRNNIVDMTSPYDSEMKCFLVGGEVNILQHLTPAWQYAFGLHFRQAQASVPRSTSTQVVVTALWLYTIILTIVYSSNLTAFLLVRKQPPPMDTIIDLYHSGLELATIGVFFKNAMAISSDPYLRALTKMFVSYDDVEDILARVVAGEAVYLSNGRYIQFVTTTRFTKAGTRVRVMKECFSTFYNAVALQRYSPLTPKFNQIIGWISQNGLVHHYLRESIRLAASTEGIFFVIIFGWVSSSLAFCLEVIMYGRRSERASLKS</sequence>
<feature type="domain" description="Ionotropic glutamate receptor L-glutamate and glycine-binding" evidence="14">
    <location>
        <begin position="279"/>
        <end position="379"/>
    </location>
</feature>
<dbReference type="PANTHER" id="PTHR42643">
    <property type="entry name" value="IONOTROPIC RECEPTOR 20A-RELATED"/>
    <property type="match status" value="1"/>
</dbReference>
<dbReference type="EMBL" id="JAHLQT010029499">
    <property type="protein sequence ID" value="KAG7161372.1"/>
    <property type="molecule type" value="Genomic_DNA"/>
</dbReference>
<feature type="chain" id="PRO_5035184483" evidence="13">
    <location>
        <begin position="24"/>
        <end position="626"/>
    </location>
</feature>
<evidence type="ECO:0000256" key="9">
    <source>
        <dbReference type="ARBA" id="ARBA00023180"/>
    </source>
</evidence>
<keyword evidence="5 12" id="KW-1133">Transmembrane helix</keyword>
<evidence type="ECO:0000256" key="1">
    <source>
        <dbReference type="ARBA" id="ARBA00004651"/>
    </source>
</evidence>
<dbReference type="PANTHER" id="PTHR42643:SF24">
    <property type="entry name" value="IONOTROPIC RECEPTOR 60A"/>
    <property type="match status" value="1"/>
</dbReference>